<dbReference type="Pfam" id="PF00028">
    <property type="entry name" value="Cadherin"/>
    <property type="match status" value="1"/>
</dbReference>
<dbReference type="PANTHER" id="PTHR10199">
    <property type="entry name" value="THROMBOSPONDIN"/>
    <property type="match status" value="1"/>
</dbReference>
<evidence type="ECO:0000313" key="8">
    <source>
        <dbReference type="Proteomes" id="UP001232117"/>
    </source>
</evidence>
<feature type="domain" description="C-type lectin" evidence="5">
    <location>
        <begin position="700"/>
        <end position="821"/>
    </location>
</feature>
<feature type="domain" description="Cadherin" evidence="6">
    <location>
        <begin position="863"/>
        <end position="963"/>
    </location>
</feature>
<dbReference type="Pfam" id="PF05345">
    <property type="entry name" value="He_PIG"/>
    <property type="match status" value="1"/>
</dbReference>
<dbReference type="PROSITE" id="PS50268">
    <property type="entry name" value="CADHERIN_2"/>
    <property type="match status" value="1"/>
</dbReference>
<dbReference type="InterPro" id="IPR001304">
    <property type="entry name" value="C-type_lectin-like"/>
</dbReference>
<dbReference type="Gene3D" id="2.60.120.200">
    <property type="match status" value="1"/>
</dbReference>
<dbReference type="PROSITE" id="PS50041">
    <property type="entry name" value="C_TYPE_LECTIN_2"/>
    <property type="match status" value="1"/>
</dbReference>
<accession>A0ABY8N7P9</accession>
<dbReference type="Pfam" id="PF19081">
    <property type="entry name" value="Ig_7"/>
    <property type="match status" value="1"/>
</dbReference>
<dbReference type="SUPFAM" id="SSF49313">
    <property type="entry name" value="Cadherin-like"/>
    <property type="match status" value="1"/>
</dbReference>
<organism evidence="7 8">
    <name type="scientific">Flavobacterium keumense</name>
    <dbReference type="NCBI Taxonomy" id="1306518"/>
    <lineage>
        <taxon>Bacteria</taxon>
        <taxon>Pseudomonadati</taxon>
        <taxon>Bacteroidota</taxon>
        <taxon>Flavobacteriia</taxon>
        <taxon>Flavobacteriales</taxon>
        <taxon>Flavobacteriaceae</taxon>
        <taxon>Flavobacterium</taxon>
    </lineage>
</organism>
<protein>
    <submittedName>
        <fullName evidence="7">Gliding motility-associated C-terminal domain-containing protein</fullName>
    </submittedName>
</protein>
<name>A0ABY8N7P9_9FLAO</name>
<dbReference type="InterPro" id="IPR008964">
    <property type="entry name" value="Invasin/intimin_cell_adhesion"/>
</dbReference>
<keyword evidence="8" id="KW-1185">Reference proteome</keyword>
<dbReference type="InterPro" id="IPR015919">
    <property type="entry name" value="Cadherin-like_sf"/>
</dbReference>
<dbReference type="InterPro" id="IPR026341">
    <property type="entry name" value="T9SS_type_B"/>
</dbReference>
<dbReference type="SMART" id="SM00560">
    <property type="entry name" value="LamGL"/>
    <property type="match status" value="1"/>
</dbReference>
<dbReference type="SUPFAM" id="SSF49373">
    <property type="entry name" value="Invasin/intimin cell-adhesion fragments"/>
    <property type="match status" value="1"/>
</dbReference>
<dbReference type="InterPro" id="IPR002126">
    <property type="entry name" value="Cadherin-like_dom"/>
</dbReference>
<dbReference type="SMART" id="SM00112">
    <property type="entry name" value="CA"/>
    <property type="match status" value="1"/>
</dbReference>
<dbReference type="SUPFAM" id="SSF49899">
    <property type="entry name" value="Concanavalin A-like lectins/glucanases"/>
    <property type="match status" value="1"/>
</dbReference>
<dbReference type="NCBIfam" id="TIGR04131">
    <property type="entry name" value="Bac_Flav_CTERM"/>
    <property type="match status" value="1"/>
</dbReference>
<dbReference type="Pfam" id="PF02412">
    <property type="entry name" value="TSP_3"/>
    <property type="match status" value="1"/>
</dbReference>
<dbReference type="Pfam" id="PF13385">
    <property type="entry name" value="Laminin_G_3"/>
    <property type="match status" value="1"/>
</dbReference>
<reference evidence="7 8" key="1">
    <citation type="submission" date="2022-02" db="EMBL/GenBank/DDBJ databases">
        <authorList>
            <person name="Cha I.-T."/>
            <person name="Lee K.-E."/>
            <person name="Park S.-J."/>
        </authorList>
    </citation>
    <scope>NUCLEOTIDE SEQUENCE [LARGE SCALE GENOMIC DNA]</scope>
    <source>
        <strain evidence="7 8">K3R-10</strain>
    </source>
</reference>
<dbReference type="Gene3D" id="3.10.100.10">
    <property type="entry name" value="Mannose-Binding Protein A, subunit A"/>
    <property type="match status" value="1"/>
</dbReference>
<keyword evidence="1" id="KW-0732">Signal</keyword>
<dbReference type="Pfam" id="PF13585">
    <property type="entry name" value="CHU_C"/>
    <property type="match status" value="1"/>
</dbReference>
<keyword evidence="2" id="KW-0106">Calcium</keyword>
<evidence type="ECO:0000313" key="7">
    <source>
        <dbReference type="EMBL" id="WGK95695.1"/>
    </source>
</evidence>
<sequence length="1259" mass="132466">MTYNSNTTLTGQEGFTIVKFPGTHTSITIQYDQNETYANIAFGAENFNCSTPTVCAGQPITLTASNGSSYQWSPNTGLSATNTAQVIATPTSTTTYTVIDPTNSCATPVSVTINVNSLPSAPTAAATQLFCPGATVATLQATPTAGDTIQWYAASTGGSALASTTALVAGTTYYAQSVNSNGCGSLRTPVVVATNNALHLDGVNDRVDLTSNSIQDGATAFTIEAWIKPDNSNWDGQYHAIFGKQGNTSRNPSFYLKDGKIHIDSYEDGTNTRFDLLTDQALISRNVWSHIALVKEGTIFKVYVNGNLAATTPAPNAVNVVGTYQLGFIDNYYAGLLDEVRFWNVSRSQSDIQSTMNVPLSGTETGLVDYFNFNQGVIGGTNSSITSLLDNTSNINNGTLVNFALSGNTSNYVSGFFPQITGPTTLVAQNTITLAHPISGGTWTSASTGVATVNASTGVVTGVSGGTVVITYTYCNQSTTYTVTVNALPTISTISNQILCANRTPSPVQFVVGDLETPLANLGISVTSSNATLLPISNISFSGTTGARTMNYTTVSGEFGTSTVTITINDLNGGVTSQTFTVQVDPDKIATSSGAITLQAGTPIVVDSDLGVNDTNTINGAMVLISGGFVSGDVLTYTGSLPSGVSQSYNSSTGVLTFTGNMTPSEAQSILRAVTINTTSNNPQDRTVTFTLGSALPFVENNHFYQFITAPGISWTNAKAAAEQLTFFGMQGYLTTVTSAAENQFVRSKIQGQGWMGASDEQTEGVWKWMTGPEAGQQFWQGRSNGSAVGGFYNNWYPGEPNDYGSGEDYAHFVIDGTWNDYPLSLGGIQGYVVEFGGLGNDPCIVLSASKTVNVVVNVAPTNITLSSSSISENNAVGAVIGTLSSTDADAGDTHSYTLVSGNGNTDNASFTIVGNQLKAAEAFDYELKNSYSIRVRTTDAGGLNFEKVFTITINNINETPVLSVSQNSYVGVVSVAFTTITVSNAGGPVTNYSISPALPTGLSFNTTTGAITGTPRVAMATRSYTISGTNSDGTGTVTFNLFIDQDTDGDGILDSVDTDDDGDSVLDVNDAFPLDRTEWLDTDRDGIGNNADTDDDNDGILDTCDADVNGDGIPDNGTDMDSDGIIDSCDPDRDGDGVNNTSDNCPNIPNRDQADRDRDGLGDVCDTVELNIAEGITPNGDGINDTWVIYNIENHPGSIVRVFNPNGAQVYYSANYQNNWSGNYQGSSEMLPIGSYFYQIDLSGDGTIDAQGWIYITK</sequence>
<dbReference type="InterPro" id="IPR028974">
    <property type="entry name" value="TSP_type-3_rpt"/>
</dbReference>
<gene>
    <name evidence="7" type="ORF">MG292_03160</name>
</gene>
<evidence type="ECO:0000259" key="6">
    <source>
        <dbReference type="PROSITE" id="PS50268"/>
    </source>
</evidence>
<dbReference type="InterPro" id="IPR016186">
    <property type="entry name" value="C-type_lectin-like/link_sf"/>
</dbReference>
<dbReference type="Gene3D" id="4.10.1080.10">
    <property type="entry name" value="TSP type-3 repeat"/>
    <property type="match status" value="1"/>
</dbReference>
<evidence type="ECO:0000256" key="1">
    <source>
        <dbReference type="ARBA" id="ARBA00022729"/>
    </source>
</evidence>
<dbReference type="SMART" id="SM00034">
    <property type="entry name" value="CLECT"/>
    <property type="match status" value="1"/>
</dbReference>
<dbReference type="CDD" id="cd03603">
    <property type="entry name" value="CLECT_VCBS"/>
    <property type="match status" value="1"/>
</dbReference>
<dbReference type="InterPro" id="IPR034007">
    <property type="entry name" value="CTLD_bac"/>
</dbReference>
<dbReference type="Gene3D" id="2.60.40.1080">
    <property type="match status" value="1"/>
</dbReference>
<evidence type="ECO:0000256" key="2">
    <source>
        <dbReference type="ARBA" id="ARBA00022837"/>
    </source>
</evidence>
<dbReference type="Pfam" id="PF00059">
    <property type="entry name" value="Lectin_C"/>
    <property type="match status" value="1"/>
</dbReference>
<dbReference type="SUPFAM" id="SSF103647">
    <property type="entry name" value="TSP type-3 repeat"/>
    <property type="match status" value="2"/>
</dbReference>
<dbReference type="InterPro" id="IPR016187">
    <property type="entry name" value="CTDL_fold"/>
</dbReference>
<dbReference type="Proteomes" id="UP001232117">
    <property type="component" value="Chromosome"/>
</dbReference>
<evidence type="ECO:0000259" key="5">
    <source>
        <dbReference type="PROSITE" id="PS50041"/>
    </source>
</evidence>
<dbReference type="Gene3D" id="2.60.40.60">
    <property type="entry name" value="Cadherins"/>
    <property type="match status" value="1"/>
</dbReference>
<dbReference type="InterPro" id="IPR013320">
    <property type="entry name" value="ConA-like_dom_sf"/>
</dbReference>
<dbReference type="PANTHER" id="PTHR10199:SF110">
    <property type="entry name" value="TSP C-TERMINAL DOMAIN-CONTAINING PROTEIN"/>
    <property type="match status" value="1"/>
</dbReference>
<evidence type="ECO:0000256" key="3">
    <source>
        <dbReference type="ARBA" id="ARBA00023157"/>
    </source>
</evidence>
<dbReference type="InterPro" id="IPR006558">
    <property type="entry name" value="LamG-like"/>
</dbReference>
<reference evidence="7 8" key="2">
    <citation type="submission" date="2023-06" db="EMBL/GenBank/DDBJ databases">
        <title>Complete Genome Sequence of Flavobacterium keumense K3R-10.</title>
        <authorList>
            <person name="Jeong H."/>
            <person name="Jhang S.Y."/>
            <person name="Kim J.N."/>
        </authorList>
    </citation>
    <scope>NUCLEOTIDE SEQUENCE [LARGE SCALE GENOMIC DNA]</scope>
    <source>
        <strain evidence="7 8">K3R-10</strain>
    </source>
</reference>
<dbReference type="InterPro" id="IPR003367">
    <property type="entry name" value="Thrombospondin_3-like_rpt"/>
</dbReference>
<keyword evidence="3" id="KW-1015">Disulfide bond</keyword>
<feature type="compositionally biased region" description="Polar residues" evidence="4">
    <location>
        <begin position="1139"/>
        <end position="1148"/>
    </location>
</feature>
<dbReference type="InterPro" id="IPR044023">
    <property type="entry name" value="Ig_7"/>
</dbReference>
<dbReference type="EMBL" id="CP092332">
    <property type="protein sequence ID" value="WGK95695.1"/>
    <property type="molecule type" value="Genomic_DNA"/>
</dbReference>
<dbReference type="InterPro" id="IPR013783">
    <property type="entry name" value="Ig-like_fold"/>
</dbReference>
<feature type="region of interest" description="Disordered" evidence="4">
    <location>
        <begin position="1105"/>
        <end position="1161"/>
    </location>
</feature>
<dbReference type="CDD" id="cd11304">
    <property type="entry name" value="Cadherin_repeat"/>
    <property type="match status" value="1"/>
</dbReference>
<proteinExistence type="predicted"/>
<dbReference type="SUPFAM" id="SSF56436">
    <property type="entry name" value="C-type lectin-like"/>
    <property type="match status" value="1"/>
</dbReference>
<dbReference type="Gene3D" id="2.60.40.10">
    <property type="entry name" value="Immunoglobulins"/>
    <property type="match status" value="2"/>
</dbReference>
<evidence type="ECO:0000256" key="4">
    <source>
        <dbReference type="SAM" id="MobiDB-lite"/>
    </source>
</evidence>